<dbReference type="PANTHER" id="PTHR45632">
    <property type="entry name" value="LD33804P"/>
    <property type="match status" value="1"/>
</dbReference>
<dbReference type="NCBIfam" id="TIGR04183">
    <property type="entry name" value="Por_Secre_tail"/>
    <property type="match status" value="1"/>
</dbReference>
<dbReference type="InterPro" id="IPR015915">
    <property type="entry name" value="Kelch-typ_b-propeller"/>
</dbReference>
<dbReference type="EMBL" id="JAUQSY010000003">
    <property type="protein sequence ID" value="MDO7874379.1"/>
    <property type="molecule type" value="Genomic_DNA"/>
</dbReference>
<comment type="caution">
    <text evidence="4">The sequence shown here is derived from an EMBL/GenBank/DDBJ whole genome shotgun (WGS) entry which is preliminary data.</text>
</comment>
<gene>
    <name evidence="4" type="ORF">Q5H93_06515</name>
</gene>
<dbReference type="PANTHER" id="PTHR45632:SF3">
    <property type="entry name" value="KELCH-LIKE PROTEIN 32"/>
    <property type="match status" value="1"/>
</dbReference>
<keyword evidence="3" id="KW-0732">Signal</keyword>
<keyword evidence="5" id="KW-1185">Reference proteome</keyword>
<keyword evidence="1" id="KW-0880">Kelch repeat</keyword>
<dbReference type="Proteomes" id="UP001176429">
    <property type="component" value="Unassembled WGS sequence"/>
</dbReference>
<evidence type="ECO:0000256" key="2">
    <source>
        <dbReference type="ARBA" id="ARBA00022737"/>
    </source>
</evidence>
<dbReference type="Gene3D" id="2.60.120.200">
    <property type="match status" value="1"/>
</dbReference>
<dbReference type="InterPro" id="IPR013783">
    <property type="entry name" value="Ig-like_fold"/>
</dbReference>
<dbReference type="Gene3D" id="2.120.10.80">
    <property type="entry name" value="Kelch-type beta propeller"/>
    <property type="match status" value="2"/>
</dbReference>
<dbReference type="SUPFAM" id="SSF117281">
    <property type="entry name" value="Kelch motif"/>
    <property type="match status" value="2"/>
</dbReference>
<dbReference type="Pfam" id="PF01344">
    <property type="entry name" value="Kelch_1"/>
    <property type="match status" value="1"/>
</dbReference>
<proteinExistence type="predicted"/>
<sequence length="1262" mass="132845">MKTLHKCCLSSLVLVLLAFMVQAQAPIPRQGYLRESFEATSFPPPGWRADNVSGSNYWQREDALTLEGQGSAALAPWAGGTDDDWLILPRFRVGTTDSLCFYWLPYFVPAAVDSFTVKISVTDSARASFTRTLWRADGPAYPTGWFEQVRLSLAAYAGQRVYLAFQYGARDGAGMVIDDVELGRRPAADVRLHPLQLSSTTLRAGQSLSPRVEVQNMGAQPQTVAVTLRSTPAGYLSTRTVTVPAHRHQVTVNFDPWTPAQTGSYQLVAQAPLIADAQPTDNEVSANVGVFNPLLVPAWQPHAPLPNARNGHGTTAYTAADGTPYLLSVGGLDSTNLPDGQVWRYHPGTRQWVARAPMPQPRAFYGAHTLGARVYVPGGADGIFLSNASSRLDIYDPERNTWTTGPSLPQATAAYGSATLGDSLLYVVGGLSGNAGGSVGYRSVQVFDVRRNRWAQATPYPGPALYGLSVGVVGRSLVLVGGEEVDAGQVTAAVWRGDLDPTDPLRITWTRLPDYPGGPVRYAVAAGAEVEGHRRVYVTGGQNWPNTPAAQRARTWAYDLDRGEWLLGPAQPLPMLASYAAPITVGDSVYLAVAGGFWQTDGGSFRHSSAQHWLPLGRAHAPADVVVSSTRALHGTYRHVTITGPATGGPGLATLDGPLVVEGNLIIHDGGTLRTACQPLTGPGSFTLAAGAELVVCDAAGIAANGSTGAIQVTGTRSFSTEADYSYDGLATQITGSGLPAQVRSLTSIAPLTLSQPVAIRQTLTVNDNDLQLNGHALTLLSDASGTALVVNSGRGMVRGSTATVQRWLDPSLNAGPGYRHYSSPVSGNTLADLATPGFIPAFNPAYNSSAAPGLVAPFPTVFGYNQARLASATNNLSMFDKGWFSPSATDSLPAGTGYTVHLPATAKVDFTGRLRSGDYSLSLARNAGTTAAEAGWALVGNPYPAPLDWSLVAPADRPGLDAALYVFESTGPYAGQYRTFLPGASDPASVSPLVASSQGFFVRVSPGRTGGNLIFRNSQRLTTYGTQVKMHRSSSTSLPSVGLTLTGANGLTDELLVYSNATATTGLDPQADAVKLPNTTGLNLASLAATGEQLAIDGRPSFTSTTSIPLFVGVPALGRYTLTAAHLANLVGVRVELVDQFTGTRTLLTAGASYTFTLSSYTAPGRFWLNLKPATAPLATAAPLDAQVLAYPSPAHDHLTVLRPAGQVAAAELLNSLGQCVRHLALPAAETTVELHGLAAGVYALRFTLNGQPVTKRIVIE</sequence>
<dbReference type="SMART" id="SM00612">
    <property type="entry name" value="Kelch"/>
    <property type="match status" value="4"/>
</dbReference>
<dbReference type="NCBIfam" id="NF038128">
    <property type="entry name" value="choice_anch_J"/>
    <property type="match status" value="1"/>
</dbReference>
<accession>A0ABT9B7Y0</accession>
<dbReference type="RefSeq" id="WP_305005692.1">
    <property type="nucleotide sequence ID" value="NZ_JAUQSY010000003.1"/>
</dbReference>
<dbReference type="InterPro" id="IPR026444">
    <property type="entry name" value="Secre_tail"/>
</dbReference>
<evidence type="ECO:0000313" key="4">
    <source>
        <dbReference type="EMBL" id="MDO7874379.1"/>
    </source>
</evidence>
<protein>
    <submittedName>
        <fullName evidence="4">Choice-of-anchor J domain-containing protein</fullName>
    </submittedName>
</protein>
<name>A0ABT9B7Y0_9BACT</name>
<evidence type="ECO:0000313" key="5">
    <source>
        <dbReference type="Proteomes" id="UP001176429"/>
    </source>
</evidence>
<feature type="signal peptide" evidence="3">
    <location>
        <begin position="1"/>
        <end position="25"/>
    </location>
</feature>
<evidence type="ECO:0000256" key="1">
    <source>
        <dbReference type="ARBA" id="ARBA00022441"/>
    </source>
</evidence>
<reference evidence="4" key="1">
    <citation type="submission" date="2023-07" db="EMBL/GenBank/DDBJ databases">
        <authorList>
            <person name="Kim M.K."/>
        </authorList>
    </citation>
    <scope>NUCLEOTIDE SEQUENCE</scope>
    <source>
        <strain evidence="4">ASUV-10-1</strain>
    </source>
</reference>
<dbReference type="InterPro" id="IPR006652">
    <property type="entry name" value="Kelch_1"/>
</dbReference>
<dbReference type="Gene3D" id="2.60.40.10">
    <property type="entry name" value="Immunoglobulins"/>
    <property type="match status" value="1"/>
</dbReference>
<organism evidence="4 5">
    <name type="scientific">Hymenobacter aranciens</name>
    <dbReference type="NCBI Taxonomy" id="3063996"/>
    <lineage>
        <taxon>Bacteria</taxon>
        <taxon>Pseudomonadati</taxon>
        <taxon>Bacteroidota</taxon>
        <taxon>Cytophagia</taxon>
        <taxon>Cytophagales</taxon>
        <taxon>Hymenobacteraceae</taxon>
        <taxon>Hymenobacter</taxon>
    </lineage>
</organism>
<evidence type="ECO:0000256" key="3">
    <source>
        <dbReference type="SAM" id="SignalP"/>
    </source>
</evidence>
<keyword evidence="2" id="KW-0677">Repeat</keyword>
<feature type="chain" id="PRO_5045490422" evidence="3">
    <location>
        <begin position="26"/>
        <end position="1262"/>
    </location>
</feature>